<accession>A0ACC1TCG3</accession>
<comment type="caution">
    <text evidence="1">The sequence shown here is derived from an EMBL/GenBank/DDBJ whole genome shotgun (WGS) entry which is preliminary data.</text>
</comment>
<organism evidence="1 2">
    <name type="scientific">Phlebia brevispora</name>
    <dbReference type="NCBI Taxonomy" id="194682"/>
    <lineage>
        <taxon>Eukaryota</taxon>
        <taxon>Fungi</taxon>
        <taxon>Dikarya</taxon>
        <taxon>Basidiomycota</taxon>
        <taxon>Agaricomycotina</taxon>
        <taxon>Agaricomycetes</taxon>
        <taxon>Polyporales</taxon>
        <taxon>Meruliaceae</taxon>
        <taxon>Phlebia</taxon>
    </lineage>
</organism>
<sequence length="174" mass="19981">MGFNAWMVPRKLSHTPSYRSITPFDICAESHPIMSDEQEPSDVLTNEAVPRTSATLTIRIVKSFAFRTEKSLVLKDVNCETTTVGQLKEMARQAIQTQPGWKPYRNATLDCMKLYTKAHGAKTTNLIINLDHDEWILNDDSKLLADLGIENETEVSFFSRELYEEFKKHPETKW</sequence>
<name>A0ACC1TCG3_9APHY</name>
<dbReference type="EMBL" id="JANHOG010000113">
    <property type="protein sequence ID" value="KAJ3558051.1"/>
    <property type="molecule type" value="Genomic_DNA"/>
</dbReference>
<evidence type="ECO:0000313" key="2">
    <source>
        <dbReference type="Proteomes" id="UP001148662"/>
    </source>
</evidence>
<proteinExistence type="predicted"/>
<gene>
    <name evidence="1" type="ORF">NM688_g1140</name>
</gene>
<evidence type="ECO:0000313" key="1">
    <source>
        <dbReference type="EMBL" id="KAJ3558051.1"/>
    </source>
</evidence>
<keyword evidence="2" id="KW-1185">Reference proteome</keyword>
<reference evidence="1" key="1">
    <citation type="submission" date="2022-07" db="EMBL/GenBank/DDBJ databases">
        <title>Genome Sequence of Phlebia brevispora.</title>
        <authorList>
            <person name="Buettner E."/>
        </authorList>
    </citation>
    <scope>NUCLEOTIDE SEQUENCE</scope>
    <source>
        <strain evidence="1">MPL23</strain>
    </source>
</reference>
<dbReference type="Proteomes" id="UP001148662">
    <property type="component" value="Unassembled WGS sequence"/>
</dbReference>
<protein>
    <submittedName>
        <fullName evidence="1">Uncharacterized protein</fullName>
    </submittedName>
</protein>